<organism evidence="1 2">
    <name type="scientific">Clunio marinus</name>
    <dbReference type="NCBI Taxonomy" id="568069"/>
    <lineage>
        <taxon>Eukaryota</taxon>
        <taxon>Metazoa</taxon>
        <taxon>Ecdysozoa</taxon>
        <taxon>Arthropoda</taxon>
        <taxon>Hexapoda</taxon>
        <taxon>Insecta</taxon>
        <taxon>Pterygota</taxon>
        <taxon>Neoptera</taxon>
        <taxon>Endopterygota</taxon>
        <taxon>Diptera</taxon>
        <taxon>Nematocera</taxon>
        <taxon>Chironomoidea</taxon>
        <taxon>Chironomidae</taxon>
        <taxon>Clunio</taxon>
    </lineage>
</organism>
<evidence type="ECO:0000313" key="1">
    <source>
        <dbReference type="EMBL" id="CRL00853.1"/>
    </source>
</evidence>
<dbReference type="AlphaFoldDB" id="A0A1J1IKU2"/>
<dbReference type="Proteomes" id="UP000183832">
    <property type="component" value="Unassembled WGS sequence"/>
</dbReference>
<keyword evidence="2" id="KW-1185">Reference proteome</keyword>
<gene>
    <name evidence="1" type="ORF">CLUMA_CG014104</name>
</gene>
<dbReference type="EMBL" id="CVRI01000054">
    <property type="protein sequence ID" value="CRL00853.1"/>
    <property type="molecule type" value="Genomic_DNA"/>
</dbReference>
<sequence>MVIDPFLKKIPSGNIIITNKKKLENVSPFIILSLRTLLWDSYLKIYVNIFLQITKRTLPLCLVWKESKLSDKMMQNKENRFFHSFIPCYPMEVKSKSLGFKLRFDRQRTVGRVPSSFTTEKGMKADAIKVKVVTLKTYSLTSSTENYYRT</sequence>
<name>A0A1J1IKU2_9DIPT</name>
<evidence type="ECO:0000313" key="2">
    <source>
        <dbReference type="Proteomes" id="UP000183832"/>
    </source>
</evidence>
<proteinExistence type="predicted"/>
<protein>
    <submittedName>
        <fullName evidence="1">CLUMA_CG014104, isoform A</fullName>
    </submittedName>
</protein>
<reference evidence="1 2" key="1">
    <citation type="submission" date="2015-04" db="EMBL/GenBank/DDBJ databases">
        <authorList>
            <person name="Syromyatnikov M.Y."/>
            <person name="Popov V.N."/>
        </authorList>
    </citation>
    <scope>NUCLEOTIDE SEQUENCE [LARGE SCALE GENOMIC DNA]</scope>
</reference>
<accession>A0A1J1IKU2</accession>